<name>A0A517L036_9PEZI</name>
<sequence>MRGRVSNIDHIDRLPVLRITNMLDGSAFSAIKTASRFVEFCCARGDVPEESLLFIRLVQRVRDDLDECLRLLSLPAVQSHLECDIDQKIYIHGTIQDTKNALAEIGKYVESVRTEEEQNGEISLRTRFEWVLRHQHKLHSRQVGLDTCHKSLLQAMSRLSLLQHTVALTEEGLPNYNEATNDQGGPMPKPGANIMIMPDDELTDFLTTRNRRTRPTRVKPELESTTNIPMPGMIIILLSTSQTDEA</sequence>
<proteinExistence type="predicted"/>
<gene>
    <name evidence="1" type="ORF">FKW77_009436</name>
</gene>
<evidence type="ECO:0000313" key="2">
    <source>
        <dbReference type="Proteomes" id="UP000316270"/>
    </source>
</evidence>
<protein>
    <submittedName>
        <fullName evidence="1">Uncharacterized protein</fullName>
    </submittedName>
</protein>
<dbReference type="EMBL" id="CP042186">
    <property type="protein sequence ID" value="QDS69003.1"/>
    <property type="molecule type" value="Genomic_DNA"/>
</dbReference>
<organism evidence="1 2">
    <name type="scientific">Venturia effusa</name>
    <dbReference type="NCBI Taxonomy" id="50376"/>
    <lineage>
        <taxon>Eukaryota</taxon>
        <taxon>Fungi</taxon>
        <taxon>Dikarya</taxon>
        <taxon>Ascomycota</taxon>
        <taxon>Pezizomycotina</taxon>
        <taxon>Dothideomycetes</taxon>
        <taxon>Pleosporomycetidae</taxon>
        <taxon>Venturiales</taxon>
        <taxon>Venturiaceae</taxon>
        <taxon>Venturia</taxon>
    </lineage>
</organism>
<dbReference type="Proteomes" id="UP000316270">
    <property type="component" value="Chromosome 2"/>
</dbReference>
<evidence type="ECO:0000313" key="1">
    <source>
        <dbReference type="EMBL" id="QDS69003.1"/>
    </source>
</evidence>
<keyword evidence="2" id="KW-1185">Reference proteome</keyword>
<dbReference type="OrthoDB" id="3798150at2759"/>
<reference evidence="1 2" key="1">
    <citation type="submission" date="2019-07" db="EMBL/GenBank/DDBJ databases">
        <title>Finished genome of Venturia effusa.</title>
        <authorList>
            <person name="Young C.A."/>
            <person name="Cox M.P."/>
            <person name="Ganley A.R.D."/>
            <person name="David W.J."/>
        </authorList>
    </citation>
    <scope>NUCLEOTIDE SEQUENCE [LARGE SCALE GENOMIC DNA]</scope>
    <source>
        <strain evidence="2">albino</strain>
    </source>
</reference>
<dbReference type="AlphaFoldDB" id="A0A517L036"/>
<accession>A0A517L036</accession>